<dbReference type="Proteomes" id="UP001419268">
    <property type="component" value="Unassembled WGS sequence"/>
</dbReference>
<evidence type="ECO:0000313" key="2">
    <source>
        <dbReference type="EMBL" id="KAK9118886.1"/>
    </source>
</evidence>
<feature type="region of interest" description="Disordered" evidence="1">
    <location>
        <begin position="19"/>
        <end position="66"/>
    </location>
</feature>
<sequence>MMRRRGRPAAAVDWRWCGCGEDDERRHGPPGSGGDERRREPQQWRRRPTGSESWREQRLQRDNSSNEALMAKALVWRNKILKLRLH</sequence>
<protein>
    <submittedName>
        <fullName evidence="2">Uncharacterized protein</fullName>
    </submittedName>
</protein>
<accession>A0AAP0NWG5</accession>
<name>A0AAP0NWG5_9MAGN</name>
<proteinExistence type="predicted"/>
<evidence type="ECO:0000313" key="3">
    <source>
        <dbReference type="Proteomes" id="UP001419268"/>
    </source>
</evidence>
<keyword evidence="3" id="KW-1185">Reference proteome</keyword>
<feature type="compositionally biased region" description="Basic and acidic residues" evidence="1">
    <location>
        <begin position="34"/>
        <end position="43"/>
    </location>
</feature>
<dbReference type="AlphaFoldDB" id="A0AAP0NWG5"/>
<dbReference type="EMBL" id="JBBNAG010000007">
    <property type="protein sequence ID" value="KAK9118886.1"/>
    <property type="molecule type" value="Genomic_DNA"/>
</dbReference>
<organism evidence="2 3">
    <name type="scientific">Stephania cephalantha</name>
    <dbReference type="NCBI Taxonomy" id="152367"/>
    <lineage>
        <taxon>Eukaryota</taxon>
        <taxon>Viridiplantae</taxon>
        <taxon>Streptophyta</taxon>
        <taxon>Embryophyta</taxon>
        <taxon>Tracheophyta</taxon>
        <taxon>Spermatophyta</taxon>
        <taxon>Magnoliopsida</taxon>
        <taxon>Ranunculales</taxon>
        <taxon>Menispermaceae</taxon>
        <taxon>Menispermoideae</taxon>
        <taxon>Cissampelideae</taxon>
        <taxon>Stephania</taxon>
    </lineage>
</organism>
<reference evidence="2 3" key="1">
    <citation type="submission" date="2024-01" db="EMBL/GenBank/DDBJ databases">
        <title>Genome assemblies of Stephania.</title>
        <authorList>
            <person name="Yang L."/>
        </authorList>
    </citation>
    <scope>NUCLEOTIDE SEQUENCE [LARGE SCALE GENOMIC DNA]</scope>
    <source>
        <strain evidence="2">JXDWG</strain>
        <tissue evidence="2">Leaf</tissue>
    </source>
</reference>
<comment type="caution">
    <text evidence="2">The sequence shown here is derived from an EMBL/GenBank/DDBJ whole genome shotgun (WGS) entry which is preliminary data.</text>
</comment>
<evidence type="ECO:0000256" key="1">
    <source>
        <dbReference type="SAM" id="MobiDB-lite"/>
    </source>
</evidence>
<gene>
    <name evidence="2" type="ORF">Scep_016979</name>
</gene>